<protein>
    <submittedName>
        <fullName evidence="1">Uncharacterized protein</fullName>
    </submittedName>
</protein>
<organism evidence="1 2">
    <name type="scientific">Autumnicola musiva</name>
    <dbReference type="NCBI Taxonomy" id="3075589"/>
    <lineage>
        <taxon>Bacteria</taxon>
        <taxon>Pseudomonadati</taxon>
        <taxon>Bacteroidota</taxon>
        <taxon>Flavobacteriia</taxon>
        <taxon>Flavobacteriales</taxon>
        <taxon>Flavobacteriaceae</taxon>
        <taxon>Autumnicola</taxon>
    </lineage>
</organism>
<comment type="caution">
    <text evidence="1">The sequence shown here is derived from an EMBL/GenBank/DDBJ whole genome shotgun (WGS) entry which is preliminary data.</text>
</comment>
<accession>A0ABU3D1F6</accession>
<reference evidence="1 2" key="1">
    <citation type="submission" date="2023-09" db="EMBL/GenBank/DDBJ databases">
        <authorList>
            <person name="Rey-Velasco X."/>
        </authorList>
    </citation>
    <scope>NUCLEOTIDE SEQUENCE [LARGE SCALE GENOMIC DNA]</scope>
    <source>
        <strain evidence="1 2">F117</strain>
    </source>
</reference>
<dbReference type="RefSeq" id="WP_311501835.1">
    <property type="nucleotide sequence ID" value="NZ_JAVRHK010000001.1"/>
</dbReference>
<keyword evidence="2" id="KW-1185">Reference proteome</keyword>
<evidence type="ECO:0000313" key="1">
    <source>
        <dbReference type="EMBL" id="MDT0675370.1"/>
    </source>
</evidence>
<dbReference type="EMBL" id="JAVRHK010000001">
    <property type="protein sequence ID" value="MDT0675370.1"/>
    <property type="molecule type" value="Genomic_DNA"/>
</dbReference>
<sequence>MEHSKVFAPDTKNGTRVFKFQSKLRKEKTRKWLRNYFGLPDNDDLVLSEVKLLSDVDYTFWISVDLSHDRQETIYLTDLLGEDKEVETQEGPIKFFISIRISDTFGEDHLSSNSIFREKVYQSLLQMEKEFLKFSEEHPDPNYF</sequence>
<dbReference type="Proteomes" id="UP001262582">
    <property type="component" value="Unassembled WGS sequence"/>
</dbReference>
<name>A0ABU3D1F6_9FLAO</name>
<gene>
    <name evidence="1" type="ORF">RM539_02075</name>
</gene>
<proteinExistence type="predicted"/>
<evidence type="ECO:0000313" key="2">
    <source>
        <dbReference type="Proteomes" id="UP001262582"/>
    </source>
</evidence>